<reference evidence="3" key="2">
    <citation type="submission" date="2016-03" db="EMBL/GenBank/DDBJ databases">
        <title>Streptococcus antelopensis sp. nov., isolated from the feces of the Tibetan antelope (Pantholops hodgsonii) in Hoh Xil National Nature Reserve, Qinghai, China.</title>
        <authorList>
            <person name="Bai X."/>
        </authorList>
    </citation>
    <scope>NUCLEOTIDE SEQUENCE [LARGE SCALE GENOMIC DNA]</scope>
    <source>
        <strain evidence="3">TA 26</strain>
    </source>
</reference>
<gene>
    <name evidence="2" type="ORF">A0O21_07190</name>
</gene>
<proteinExistence type="predicted"/>
<feature type="region of interest" description="Disordered" evidence="1">
    <location>
        <begin position="58"/>
        <end position="82"/>
    </location>
</feature>
<evidence type="ECO:0000256" key="1">
    <source>
        <dbReference type="SAM" id="MobiDB-lite"/>
    </source>
</evidence>
<feature type="compositionally biased region" description="Basic and acidic residues" evidence="1">
    <location>
        <begin position="64"/>
        <end position="80"/>
    </location>
</feature>
<dbReference type="EMBL" id="CP014699">
    <property type="protein sequence ID" value="AND79812.1"/>
    <property type="molecule type" value="Genomic_DNA"/>
</dbReference>
<evidence type="ECO:0000313" key="3">
    <source>
        <dbReference type="Proteomes" id="UP000077317"/>
    </source>
</evidence>
<dbReference type="AlphaFoldDB" id="A0A172Q8Q7"/>
<accession>A0A172Q8Q7</accession>
<evidence type="ECO:0000313" key="2">
    <source>
        <dbReference type="EMBL" id="AND79812.1"/>
    </source>
</evidence>
<name>A0A172Q8Q7_9STRE</name>
<dbReference type="Proteomes" id="UP000077317">
    <property type="component" value="Chromosome"/>
</dbReference>
<dbReference type="KEGG" id="spat:A0O21_07190"/>
<dbReference type="STRING" id="1811193.A0O21_07190"/>
<organism evidence="2 3">
    <name type="scientific">Streptococcus pantholopis</name>
    <dbReference type="NCBI Taxonomy" id="1811193"/>
    <lineage>
        <taxon>Bacteria</taxon>
        <taxon>Bacillati</taxon>
        <taxon>Bacillota</taxon>
        <taxon>Bacilli</taxon>
        <taxon>Lactobacillales</taxon>
        <taxon>Streptococcaceae</taxon>
        <taxon>Streptococcus</taxon>
    </lineage>
</organism>
<keyword evidence="3" id="KW-1185">Reference proteome</keyword>
<protein>
    <submittedName>
        <fullName evidence="2">Uncharacterized protein</fullName>
    </submittedName>
</protein>
<sequence length="94" mass="10736">MLSQNIFFPQRLARVQFNKIQSPLKEQSKNRRLDEEPQGSRTGCLFCTALRARSINKIQSPLRTQKENRGLTDKSPDFKSGHLFPAAFSPCSIQ</sequence>
<reference evidence="2 3" key="1">
    <citation type="journal article" date="2016" name="Int. J. Syst. Evol. Microbiol.">
        <title>Streptococcuspantholopis sp. nov., isolated from faeces of the Tibetan antelope (Pantholops hodgsonii).</title>
        <authorList>
            <person name="Bai X."/>
            <person name="Xiong Y."/>
            <person name="Lu S."/>
            <person name="Jin D."/>
            <person name="Lai X."/>
            <person name="Yang J."/>
            <person name="Niu L."/>
            <person name="Hu S."/>
            <person name="Meng X."/>
            <person name="Pu J."/>
            <person name="Ye C."/>
            <person name="Xu J."/>
        </authorList>
    </citation>
    <scope>NUCLEOTIDE SEQUENCE [LARGE SCALE GENOMIC DNA]</scope>
    <source>
        <strain evidence="2 3">TA 26</strain>
    </source>
</reference>